<evidence type="ECO:0000313" key="2">
    <source>
        <dbReference type="Proteomes" id="UP000765509"/>
    </source>
</evidence>
<organism evidence="1 2">
    <name type="scientific">Austropuccinia psidii MF-1</name>
    <dbReference type="NCBI Taxonomy" id="1389203"/>
    <lineage>
        <taxon>Eukaryota</taxon>
        <taxon>Fungi</taxon>
        <taxon>Dikarya</taxon>
        <taxon>Basidiomycota</taxon>
        <taxon>Pucciniomycotina</taxon>
        <taxon>Pucciniomycetes</taxon>
        <taxon>Pucciniales</taxon>
        <taxon>Sphaerophragmiaceae</taxon>
        <taxon>Austropuccinia</taxon>
    </lineage>
</organism>
<gene>
    <name evidence="1" type="ORF">O181_107687</name>
</gene>
<sequence>MSDSMINMKISKKCGGELEHSIKCRCLEPCSTEDYINAMIDVINRTRIGKTWSRNPLESKIAPKISREDKKPKRPVLKCHKCQIFSHLANTCTKKTKTHEFQVIKEAQCADKKEESEPYSAISEDTPVEDYSIENITDFFKVTEVHT</sequence>
<accession>A0A9Q3JST1</accession>
<dbReference type="EMBL" id="AVOT02081778">
    <property type="protein sequence ID" value="MBW0567972.1"/>
    <property type="molecule type" value="Genomic_DNA"/>
</dbReference>
<evidence type="ECO:0000313" key="1">
    <source>
        <dbReference type="EMBL" id="MBW0567972.1"/>
    </source>
</evidence>
<name>A0A9Q3JST1_9BASI</name>
<reference evidence="1" key="1">
    <citation type="submission" date="2021-03" db="EMBL/GenBank/DDBJ databases">
        <title>Draft genome sequence of rust myrtle Austropuccinia psidii MF-1, a brazilian biotype.</title>
        <authorList>
            <person name="Quecine M.C."/>
            <person name="Pachon D.M.R."/>
            <person name="Bonatelli M.L."/>
            <person name="Correr F.H."/>
            <person name="Franceschini L.M."/>
            <person name="Leite T.F."/>
            <person name="Margarido G.R.A."/>
            <person name="Almeida C.A."/>
            <person name="Ferrarezi J.A."/>
            <person name="Labate C.A."/>
        </authorList>
    </citation>
    <scope>NUCLEOTIDE SEQUENCE</scope>
    <source>
        <strain evidence="1">MF-1</strain>
    </source>
</reference>
<dbReference type="AlphaFoldDB" id="A0A9Q3JST1"/>
<proteinExistence type="predicted"/>
<dbReference type="Proteomes" id="UP000765509">
    <property type="component" value="Unassembled WGS sequence"/>
</dbReference>
<comment type="caution">
    <text evidence="1">The sequence shown here is derived from an EMBL/GenBank/DDBJ whole genome shotgun (WGS) entry which is preliminary data.</text>
</comment>
<dbReference type="OrthoDB" id="2507294at2759"/>
<protein>
    <submittedName>
        <fullName evidence="1">Uncharacterized protein</fullName>
    </submittedName>
</protein>
<keyword evidence="2" id="KW-1185">Reference proteome</keyword>